<sequence>MSIKKQLDEVKQFWSVPRTNVEALRRLKKEYKNRNANQVDNLESYLHSIGNEFLEEEIEALASKDPSALYDGSLKW</sequence>
<dbReference type="InParanoid" id="A0A5R8Q754"/>
<dbReference type="AlphaFoldDB" id="A0A5R8Q754"/>
<gene>
    <name evidence="1" type="ORF">FEZ08_11505</name>
</gene>
<accession>A0A5R8Q754</accession>
<comment type="caution">
    <text evidence="1">The sequence shown here is derived from an EMBL/GenBank/DDBJ whole genome shotgun (WGS) entry which is preliminary data.</text>
</comment>
<protein>
    <submittedName>
        <fullName evidence="1">Uncharacterized protein</fullName>
    </submittedName>
</protein>
<reference evidence="1 2" key="1">
    <citation type="submission" date="2019-05" db="EMBL/GenBank/DDBJ databases">
        <title>Culicoidintestinum kansasii gen. nov., sp. nov. from the gastrointestinal tract of the biting midge, Culicoides sonorensis.</title>
        <authorList>
            <person name="Neupane S."/>
            <person name="Ghosh A."/>
            <person name="Gunther S."/>
            <person name="Martin K."/>
            <person name="Zurek L."/>
        </authorList>
    </citation>
    <scope>NUCLEOTIDE SEQUENCE [LARGE SCALE GENOMIC DNA]</scope>
    <source>
        <strain evidence="1 2">CS-1</strain>
    </source>
</reference>
<dbReference type="Proteomes" id="UP000306912">
    <property type="component" value="Unassembled WGS sequence"/>
</dbReference>
<organism evidence="1 2">
    <name type="scientific">Culicoidibacter larvae</name>
    <dbReference type="NCBI Taxonomy" id="2579976"/>
    <lineage>
        <taxon>Bacteria</taxon>
        <taxon>Bacillati</taxon>
        <taxon>Bacillota</taxon>
        <taxon>Culicoidibacteria</taxon>
        <taxon>Culicoidibacterales</taxon>
        <taxon>Culicoidibacteraceae</taxon>
        <taxon>Culicoidibacter</taxon>
    </lineage>
</organism>
<name>A0A5R8Q754_9FIRM</name>
<proteinExistence type="predicted"/>
<evidence type="ECO:0000313" key="1">
    <source>
        <dbReference type="EMBL" id="TLG71173.1"/>
    </source>
</evidence>
<dbReference type="RefSeq" id="WP_138192542.1">
    <property type="nucleotide sequence ID" value="NZ_VBWP01000015.1"/>
</dbReference>
<keyword evidence="2" id="KW-1185">Reference proteome</keyword>
<evidence type="ECO:0000313" key="2">
    <source>
        <dbReference type="Proteomes" id="UP000306912"/>
    </source>
</evidence>
<dbReference type="EMBL" id="VBWP01000015">
    <property type="protein sequence ID" value="TLG71173.1"/>
    <property type="molecule type" value="Genomic_DNA"/>
</dbReference>